<dbReference type="AlphaFoldDB" id="A0ABD0ZK03"/>
<proteinExistence type="predicted"/>
<name>A0ABD0ZK03_CARAN</name>
<organism evidence="1 2">
    <name type="scientific">Cardamine amara subsp. amara</name>
    <dbReference type="NCBI Taxonomy" id="228776"/>
    <lineage>
        <taxon>Eukaryota</taxon>
        <taxon>Viridiplantae</taxon>
        <taxon>Streptophyta</taxon>
        <taxon>Embryophyta</taxon>
        <taxon>Tracheophyta</taxon>
        <taxon>Spermatophyta</taxon>
        <taxon>Magnoliopsida</taxon>
        <taxon>eudicotyledons</taxon>
        <taxon>Gunneridae</taxon>
        <taxon>Pentapetalae</taxon>
        <taxon>rosids</taxon>
        <taxon>malvids</taxon>
        <taxon>Brassicales</taxon>
        <taxon>Brassicaceae</taxon>
        <taxon>Cardamineae</taxon>
        <taxon>Cardamine</taxon>
    </lineage>
</organism>
<sequence length="137" mass="16188">MKSMGDGTSTRVWLDKWVMDTEPRRPMNKTSMNLRLLVSDLVTDQGSWDLMKLNEMFLRVDVDRIMSYQPKKNYKDEWIWAYSKDGKYNVKSGSWLVSKPIVYQEPLPAETRHLNRLKSKIRAHGMQAIQTYQICKN</sequence>
<reference evidence="1 2" key="1">
    <citation type="submission" date="2024-04" db="EMBL/GenBank/DDBJ databases">
        <title>Genome assembly C_amara_ONT_v2.</title>
        <authorList>
            <person name="Yant L."/>
            <person name="Moore C."/>
            <person name="Slenker M."/>
        </authorList>
    </citation>
    <scope>NUCLEOTIDE SEQUENCE [LARGE SCALE GENOMIC DNA]</scope>
    <source>
        <tissue evidence="1">Leaf</tissue>
    </source>
</reference>
<evidence type="ECO:0000313" key="2">
    <source>
        <dbReference type="Proteomes" id="UP001558713"/>
    </source>
</evidence>
<dbReference type="EMBL" id="JBANAX010000754">
    <property type="protein sequence ID" value="KAL1194361.1"/>
    <property type="molecule type" value="Genomic_DNA"/>
</dbReference>
<protein>
    <submittedName>
        <fullName evidence="1">Uncharacterized protein</fullName>
    </submittedName>
</protein>
<evidence type="ECO:0000313" key="1">
    <source>
        <dbReference type="EMBL" id="KAL1194361.1"/>
    </source>
</evidence>
<comment type="caution">
    <text evidence="1">The sequence shown here is derived from an EMBL/GenBank/DDBJ whole genome shotgun (WGS) entry which is preliminary data.</text>
</comment>
<gene>
    <name evidence="1" type="ORF">V5N11_017830</name>
</gene>
<dbReference type="Proteomes" id="UP001558713">
    <property type="component" value="Unassembled WGS sequence"/>
</dbReference>
<accession>A0ABD0ZK03</accession>
<keyword evidence="2" id="KW-1185">Reference proteome</keyword>